<dbReference type="Gene3D" id="2.40.50.140">
    <property type="entry name" value="Nucleic acid-binding proteins"/>
    <property type="match status" value="1"/>
</dbReference>
<dbReference type="SUPFAM" id="SSF69754">
    <property type="entry name" value="Ribosome binding protein Y (YfiA homologue)"/>
    <property type="match status" value="1"/>
</dbReference>
<dbReference type="GO" id="GO:0005829">
    <property type="term" value="C:cytosol"/>
    <property type="evidence" value="ECO:0007669"/>
    <property type="project" value="UniProtKB-ARBA"/>
</dbReference>
<dbReference type="EMBL" id="SMCO01000010">
    <property type="protein sequence ID" value="TCV85140.1"/>
    <property type="molecule type" value="Genomic_DNA"/>
</dbReference>
<dbReference type="InterPro" id="IPR036567">
    <property type="entry name" value="RHF-like"/>
</dbReference>
<dbReference type="InterPro" id="IPR002059">
    <property type="entry name" value="CSP_DNA-bd"/>
</dbReference>
<dbReference type="PROSITE" id="PS51857">
    <property type="entry name" value="CSD_2"/>
    <property type="match status" value="1"/>
</dbReference>
<comment type="caution">
    <text evidence="2">The sequence shown here is derived from an EMBL/GenBank/DDBJ whole genome shotgun (WGS) entry which is preliminary data.</text>
</comment>
<dbReference type="SUPFAM" id="SSF50249">
    <property type="entry name" value="Nucleic acid-binding proteins"/>
    <property type="match status" value="1"/>
</dbReference>
<dbReference type="InterPro" id="IPR012340">
    <property type="entry name" value="NA-bd_OB-fold"/>
</dbReference>
<dbReference type="SMART" id="SM00357">
    <property type="entry name" value="CSP"/>
    <property type="match status" value="1"/>
</dbReference>
<dbReference type="OrthoDB" id="9782252at2"/>
<organism evidence="2 3">
    <name type="scientific">Sulfurirhabdus autotrophica</name>
    <dbReference type="NCBI Taxonomy" id="1706046"/>
    <lineage>
        <taxon>Bacteria</taxon>
        <taxon>Pseudomonadati</taxon>
        <taxon>Pseudomonadota</taxon>
        <taxon>Betaproteobacteria</taxon>
        <taxon>Nitrosomonadales</taxon>
        <taxon>Sulfuricellaceae</taxon>
        <taxon>Sulfurirhabdus</taxon>
    </lineage>
</organism>
<dbReference type="Gene3D" id="3.30.160.100">
    <property type="entry name" value="Ribosome hibernation promotion factor-like"/>
    <property type="match status" value="1"/>
</dbReference>
<dbReference type="Pfam" id="PF00313">
    <property type="entry name" value="CSD"/>
    <property type="match status" value="1"/>
</dbReference>
<gene>
    <name evidence="2" type="ORF">EDC63_11029</name>
</gene>
<keyword evidence="3" id="KW-1185">Reference proteome</keyword>
<proteinExistence type="predicted"/>
<dbReference type="GO" id="GO:0003676">
    <property type="term" value="F:nucleic acid binding"/>
    <property type="evidence" value="ECO:0007669"/>
    <property type="project" value="InterPro"/>
</dbReference>
<reference evidence="2 3" key="1">
    <citation type="submission" date="2019-03" db="EMBL/GenBank/DDBJ databases">
        <title>Genomic Encyclopedia of Type Strains, Phase IV (KMG-IV): sequencing the most valuable type-strain genomes for metagenomic binning, comparative biology and taxonomic classification.</title>
        <authorList>
            <person name="Goeker M."/>
        </authorList>
    </citation>
    <scope>NUCLEOTIDE SEQUENCE [LARGE SCALE GENOMIC DNA]</scope>
    <source>
        <strain evidence="2 3">DSM 100309</strain>
    </source>
</reference>
<dbReference type="InterPro" id="IPR011129">
    <property type="entry name" value="CSD"/>
</dbReference>
<feature type="domain" description="CSD" evidence="1">
    <location>
        <begin position="111"/>
        <end position="175"/>
    </location>
</feature>
<accession>A0A4R3Y0J1</accession>
<dbReference type="Pfam" id="PF02482">
    <property type="entry name" value="Ribosomal_S30AE"/>
    <property type="match status" value="1"/>
</dbReference>
<dbReference type="Proteomes" id="UP000295367">
    <property type="component" value="Unassembled WGS sequence"/>
</dbReference>
<protein>
    <submittedName>
        <fullName evidence="2">Ribosomal subunit interface protein</fullName>
    </submittedName>
</protein>
<dbReference type="RefSeq" id="WP_124945306.1">
    <property type="nucleotide sequence ID" value="NZ_BHVT01000010.1"/>
</dbReference>
<evidence type="ECO:0000313" key="2">
    <source>
        <dbReference type="EMBL" id="TCV85140.1"/>
    </source>
</evidence>
<sequence>MKLPFELVMRDIPHSDAIEAHIHKKAEKLDVFYDKIMRCRVVVEAPHRHQHHGKLFNVRIDVTVPGAELVVNRDKDEDVYVAIRDSFNAMVRKLEDYGRRQRGEIKAHDMALHGHIAKLFKDEGYGFITMEDGRELYFHQANLANEDFDRLDIGEDVHFIETMGSEGPQANRVSVRK</sequence>
<dbReference type="AlphaFoldDB" id="A0A4R3Y0J1"/>
<evidence type="ECO:0000313" key="3">
    <source>
        <dbReference type="Proteomes" id="UP000295367"/>
    </source>
</evidence>
<name>A0A4R3Y0J1_9PROT</name>
<dbReference type="InterPro" id="IPR003489">
    <property type="entry name" value="RHF/RaiA"/>
</dbReference>
<evidence type="ECO:0000259" key="1">
    <source>
        <dbReference type="PROSITE" id="PS51857"/>
    </source>
</evidence>